<dbReference type="Proteomes" id="UP001152320">
    <property type="component" value="Chromosome 21"/>
</dbReference>
<gene>
    <name evidence="1" type="ORF">HOLleu_38347</name>
</gene>
<comment type="caution">
    <text evidence="1">The sequence shown here is derived from an EMBL/GenBank/DDBJ whole genome shotgun (WGS) entry which is preliminary data.</text>
</comment>
<proteinExistence type="predicted"/>
<protein>
    <submittedName>
        <fullName evidence="1">Uncharacterized protein</fullName>
    </submittedName>
</protein>
<dbReference type="EMBL" id="JAIZAY010000021">
    <property type="protein sequence ID" value="KAJ8021214.1"/>
    <property type="molecule type" value="Genomic_DNA"/>
</dbReference>
<keyword evidence="2" id="KW-1185">Reference proteome</keyword>
<organism evidence="1 2">
    <name type="scientific">Holothuria leucospilota</name>
    <name type="common">Black long sea cucumber</name>
    <name type="synonym">Mertensiothuria leucospilota</name>
    <dbReference type="NCBI Taxonomy" id="206669"/>
    <lineage>
        <taxon>Eukaryota</taxon>
        <taxon>Metazoa</taxon>
        <taxon>Echinodermata</taxon>
        <taxon>Eleutherozoa</taxon>
        <taxon>Echinozoa</taxon>
        <taxon>Holothuroidea</taxon>
        <taxon>Aspidochirotacea</taxon>
        <taxon>Aspidochirotida</taxon>
        <taxon>Holothuriidae</taxon>
        <taxon>Holothuria</taxon>
    </lineage>
</organism>
<name>A0A9Q1BDH8_HOLLE</name>
<dbReference type="AlphaFoldDB" id="A0A9Q1BDH8"/>
<evidence type="ECO:0000313" key="2">
    <source>
        <dbReference type="Proteomes" id="UP001152320"/>
    </source>
</evidence>
<evidence type="ECO:0000313" key="1">
    <source>
        <dbReference type="EMBL" id="KAJ8021214.1"/>
    </source>
</evidence>
<sequence length="67" mass="7722">MMVSYRLAPEYFTSDEPWTYTERAIVWSNCQVCKQLTGQLHTTDIDNGRFAALGLCLMRDHLPALEL</sequence>
<reference evidence="1" key="1">
    <citation type="submission" date="2021-10" db="EMBL/GenBank/DDBJ databases">
        <title>Tropical sea cucumber genome reveals ecological adaptation and Cuvierian tubules defense mechanism.</title>
        <authorList>
            <person name="Chen T."/>
        </authorList>
    </citation>
    <scope>NUCLEOTIDE SEQUENCE</scope>
    <source>
        <strain evidence="1">Nanhai2018</strain>
        <tissue evidence="1">Muscle</tissue>
    </source>
</reference>
<accession>A0A9Q1BDH8</accession>